<sequence length="183" mass="20783">MNQRFIGLRFHIDTNRINANQNLEHMNRLEQWAANDVIMLEMAEVAQTEAMAGGNERRAAKALNSIYSETLASTSQERKMLATIERILFPEGADDQNKRNDVEIVFNAAKYCSILVTADGDSKTQPRGILGNAEALKKAVDVEIMRDAEAVERVEKGIRVRDARCRRRFEREGTLIPYWVGQD</sequence>
<evidence type="ECO:0000313" key="2">
    <source>
        <dbReference type="Proteomes" id="UP001302719"/>
    </source>
</evidence>
<dbReference type="EMBL" id="CP116967">
    <property type="protein sequence ID" value="WNM56380.1"/>
    <property type="molecule type" value="Genomic_DNA"/>
</dbReference>
<dbReference type="RefSeq" id="WP_312639968.1">
    <property type="nucleotide sequence ID" value="NZ_CP116967.1"/>
</dbReference>
<dbReference type="Proteomes" id="UP001302719">
    <property type="component" value="Chromosome"/>
</dbReference>
<dbReference type="KEGG" id="nall:PP769_10325"/>
<protein>
    <submittedName>
        <fullName evidence="1">Uncharacterized protein</fullName>
    </submittedName>
</protein>
<accession>A0AA96GA53</accession>
<organism evidence="1 2">
    <name type="scientific">Candidatus Nitrospira allomarina</name>
    <dbReference type="NCBI Taxonomy" id="3020900"/>
    <lineage>
        <taxon>Bacteria</taxon>
        <taxon>Pseudomonadati</taxon>
        <taxon>Nitrospirota</taxon>
        <taxon>Nitrospiria</taxon>
        <taxon>Nitrospirales</taxon>
        <taxon>Nitrospiraceae</taxon>
        <taxon>Nitrospira</taxon>
    </lineage>
</organism>
<name>A0AA96GA53_9BACT</name>
<dbReference type="AlphaFoldDB" id="A0AA96GA53"/>
<gene>
    <name evidence="1" type="ORF">PP769_10325</name>
</gene>
<keyword evidence="2" id="KW-1185">Reference proteome</keyword>
<reference evidence="1 2" key="1">
    <citation type="submission" date="2023-01" db="EMBL/GenBank/DDBJ databases">
        <title>Cultivation and genomic characterization of new, ubiquitous marine nitrite-oxidizing bacteria from the Nitrospirales.</title>
        <authorList>
            <person name="Mueller A.J."/>
            <person name="Daebeler A."/>
            <person name="Herbold C.W."/>
            <person name="Kirkegaard R.H."/>
            <person name="Daims H."/>
        </authorList>
    </citation>
    <scope>NUCLEOTIDE SEQUENCE [LARGE SCALE GENOMIC DNA]</scope>
    <source>
        <strain evidence="1 2">VA</strain>
    </source>
</reference>
<evidence type="ECO:0000313" key="1">
    <source>
        <dbReference type="EMBL" id="WNM56380.1"/>
    </source>
</evidence>
<proteinExistence type="predicted"/>